<keyword evidence="3" id="KW-1003">Cell membrane</keyword>
<dbReference type="PANTHER" id="PTHR36838">
    <property type="entry name" value="AUXIN EFFLUX CARRIER FAMILY PROTEIN"/>
    <property type="match status" value="1"/>
</dbReference>
<dbReference type="PANTHER" id="PTHR36838:SF1">
    <property type="entry name" value="SLR1864 PROTEIN"/>
    <property type="match status" value="1"/>
</dbReference>
<keyword evidence="5 7" id="KW-1133">Transmembrane helix</keyword>
<dbReference type="Proteomes" id="UP000241203">
    <property type="component" value="Unassembled WGS sequence"/>
</dbReference>
<protein>
    <submittedName>
        <fullName evidence="9">AEC family transporter</fullName>
    </submittedName>
</protein>
<dbReference type="Pfam" id="PF03547">
    <property type="entry name" value="Mem_trans"/>
    <property type="match status" value="2"/>
</dbReference>
<feature type="transmembrane region" description="Helical" evidence="7">
    <location>
        <begin position="286"/>
        <end position="305"/>
    </location>
</feature>
<feature type="transmembrane region" description="Helical" evidence="7">
    <location>
        <begin position="6"/>
        <end position="22"/>
    </location>
</feature>
<proteinExistence type="predicted"/>
<feature type="transmembrane region" description="Helical" evidence="7">
    <location>
        <begin position="192"/>
        <end position="212"/>
    </location>
</feature>
<dbReference type="Proteomes" id="UP000268291">
    <property type="component" value="Unassembled WGS sequence"/>
</dbReference>
<evidence type="ECO:0000313" key="8">
    <source>
        <dbReference type="EMBL" id="PSL38497.1"/>
    </source>
</evidence>
<evidence type="ECO:0000256" key="1">
    <source>
        <dbReference type="ARBA" id="ARBA00004141"/>
    </source>
</evidence>
<feature type="transmembrane region" description="Helical" evidence="7">
    <location>
        <begin position="224"/>
        <end position="248"/>
    </location>
</feature>
<feature type="transmembrane region" description="Helical" evidence="7">
    <location>
        <begin position="164"/>
        <end position="180"/>
    </location>
</feature>
<evidence type="ECO:0000256" key="7">
    <source>
        <dbReference type="SAM" id="Phobius"/>
    </source>
</evidence>
<accession>A0A2P8GX00</accession>
<evidence type="ECO:0000256" key="3">
    <source>
        <dbReference type="ARBA" id="ARBA00022475"/>
    </source>
</evidence>
<gene>
    <name evidence="8" type="ORF">CLV49_2122</name>
    <name evidence="9" type="ORF">ELQ93_08600</name>
</gene>
<dbReference type="EMBL" id="PYAU01000001">
    <property type="protein sequence ID" value="PSL38497.1"/>
    <property type="molecule type" value="Genomic_DNA"/>
</dbReference>
<feature type="transmembrane region" description="Helical" evidence="7">
    <location>
        <begin position="65"/>
        <end position="87"/>
    </location>
</feature>
<evidence type="ECO:0000256" key="5">
    <source>
        <dbReference type="ARBA" id="ARBA00022989"/>
    </source>
</evidence>
<keyword evidence="4 7" id="KW-0812">Transmembrane</keyword>
<keyword evidence="11" id="KW-1185">Reference proteome</keyword>
<evidence type="ECO:0000313" key="11">
    <source>
        <dbReference type="Proteomes" id="UP000268291"/>
    </source>
</evidence>
<dbReference type="EMBL" id="RZGY01000001">
    <property type="protein sequence ID" value="RUQ86988.1"/>
    <property type="molecule type" value="Genomic_DNA"/>
</dbReference>
<comment type="subcellular location">
    <subcellularLocation>
        <location evidence="1">Membrane</location>
        <topology evidence="1">Multi-pass membrane protein</topology>
    </subcellularLocation>
</comment>
<keyword evidence="6 7" id="KW-0472">Membrane</keyword>
<reference evidence="8 10" key="1">
    <citation type="submission" date="2018-03" db="EMBL/GenBank/DDBJ databases">
        <title>Genomic Encyclopedia of Archaeal and Bacterial Type Strains, Phase II (KMG-II): from individual species to whole genera.</title>
        <authorList>
            <person name="Goeker M."/>
        </authorList>
    </citation>
    <scope>NUCLEOTIDE SEQUENCE [LARGE SCALE GENOMIC DNA]</scope>
    <source>
        <strain evidence="8 10">DSM 21548</strain>
    </source>
</reference>
<evidence type="ECO:0000256" key="2">
    <source>
        <dbReference type="ARBA" id="ARBA00022448"/>
    </source>
</evidence>
<dbReference type="OrthoDB" id="5405318at2"/>
<keyword evidence="2" id="KW-0813">Transport</keyword>
<evidence type="ECO:0000313" key="9">
    <source>
        <dbReference type="EMBL" id="RUQ86988.1"/>
    </source>
</evidence>
<organism evidence="8 10">
    <name type="scientific">Labedella gwakjiensis</name>
    <dbReference type="NCBI Taxonomy" id="390269"/>
    <lineage>
        <taxon>Bacteria</taxon>
        <taxon>Bacillati</taxon>
        <taxon>Actinomycetota</taxon>
        <taxon>Actinomycetes</taxon>
        <taxon>Micrococcales</taxon>
        <taxon>Microbacteriaceae</taxon>
        <taxon>Labedella</taxon>
    </lineage>
</organism>
<dbReference type="RefSeq" id="WP_106563505.1">
    <property type="nucleotide sequence ID" value="NZ_PYAU01000001.1"/>
</dbReference>
<evidence type="ECO:0000313" key="10">
    <source>
        <dbReference type="Proteomes" id="UP000241203"/>
    </source>
</evidence>
<evidence type="ECO:0000256" key="6">
    <source>
        <dbReference type="ARBA" id="ARBA00023136"/>
    </source>
</evidence>
<dbReference type="GO" id="GO:0055085">
    <property type="term" value="P:transmembrane transport"/>
    <property type="evidence" value="ECO:0007669"/>
    <property type="project" value="InterPro"/>
</dbReference>
<feature type="transmembrane region" description="Helical" evidence="7">
    <location>
        <begin position="124"/>
        <end position="143"/>
    </location>
</feature>
<feature type="transmembrane region" description="Helical" evidence="7">
    <location>
        <begin position="99"/>
        <end position="118"/>
    </location>
</feature>
<reference evidence="9 11" key="2">
    <citation type="submission" date="2018-12" db="EMBL/GenBank/DDBJ databases">
        <authorList>
            <person name="hu s."/>
            <person name="Xu Y."/>
            <person name="Xu B."/>
            <person name="Li F."/>
        </authorList>
    </citation>
    <scope>NUCLEOTIDE SEQUENCE [LARGE SCALE GENOMIC DNA]</scope>
    <source>
        <strain evidence="9 11">KSW2-17</strain>
    </source>
</reference>
<feature type="transmembrane region" description="Helical" evidence="7">
    <location>
        <begin position="34"/>
        <end position="53"/>
    </location>
</feature>
<dbReference type="GO" id="GO:0016020">
    <property type="term" value="C:membrane"/>
    <property type="evidence" value="ECO:0007669"/>
    <property type="project" value="UniProtKB-SubCell"/>
</dbReference>
<dbReference type="InterPro" id="IPR004776">
    <property type="entry name" value="Mem_transp_PIN-like"/>
</dbReference>
<name>A0A2P8GX00_9MICO</name>
<comment type="caution">
    <text evidence="8">The sequence shown here is derived from an EMBL/GenBank/DDBJ whole genome shotgun (WGS) entry which is preliminary data.</text>
</comment>
<dbReference type="AlphaFoldDB" id="A0A2P8GX00"/>
<evidence type="ECO:0000256" key="4">
    <source>
        <dbReference type="ARBA" id="ARBA00022692"/>
    </source>
</evidence>
<sequence>MGGVLLGFGIIGFVILVGYIAARLQIGGPEAGFVLNRIAFFVTGPALLFTVLAQADIGDVFSVPLLVALISAVSMAAVYLVVNLVFWRDPLGRSTIGSMASGYVNANNIGLPVAVYVLGDAHYVAPLIVIQLVIFAPIGLALLDIESRGSASVGGILSQPIRNPLIIASLTGLVIALLGIDLPDAVLAPFELLGGAAVPLILMAFGMSLYGQKPFAANEGRSRIVVASILKAVVMPGVAWLVASLGFGLHGPELFAVVTLAALPTAQNIFNYASRYNTGVVLARDTVLATTLASVPVIVVIAALLA</sequence>